<keyword evidence="2" id="KW-1185">Reference proteome</keyword>
<dbReference type="STRING" id="414004.CENSYa_0806"/>
<dbReference type="KEGG" id="csy:CENSYa_0806"/>
<gene>
    <name evidence="1" type="ordered locus">CENSYa_0806</name>
</gene>
<accession>A0RVS2</accession>
<protein>
    <submittedName>
        <fullName evidence="1">Uncharacterized protein</fullName>
    </submittedName>
</protein>
<dbReference type="EMBL" id="DP000238">
    <property type="protein sequence ID" value="ABK77439.1"/>
    <property type="molecule type" value="Genomic_DNA"/>
</dbReference>
<proteinExistence type="predicted"/>
<dbReference type="EnsemblBacteria" id="ABK77439">
    <property type="protein sequence ID" value="ABK77439"/>
    <property type="gene ID" value="CENSYa_0806"/>
</dbReference>
<dbReference type="AlphaFoldDB" id="A0RVS2"/>
<evidence type="ECO:0000313" key="2">
    <source>
        <dbReference type="Proteomes" id="UP000000758"/>
    </source>
</evidence>
<sequence length="79" mass="9625">MPWRLKGRRFKRSRRTDESGPWLFYKQCLRGTTRTDRFSKRYHLHIAQCIRPQIMPAASMRRLDVMMMGKEWPPTTITR</sequence>
<organism evidence="1 2">
    <name type="scientific">Cenarchaeum symbiosum (strain A)</name>
    <dbReference type="NCBI Taxonomy" id="414004"/>
    <lineage>
        <taxon>Archaea</taxon>
        <taxon>Nitrososphaerota</taxon>
        <taxon>Candidatus Cenarchaeales</taxon>
        <taxon>Candidatus Cenarchaeaceae</taxon>
        <taxon>Candidatus Cenarchaeum</taxon>
    </lineage>
</organism>
<reference evidence="1 2" key="1">
    <citation type="journal article" date="2006" name="Proc. Natl. Acad. Sci. U.S.A.">
        <title>Genomic analysis of the uncultivated marine crenarchaeote Cenarchaeum symbiosum.</title>
        <authorList>
            <person name="Hallam S.J."/>
            <person name="Konstantinidis K.T."/>
            <person name="Putnam N."/>
            <person name="Schleper C."/>
            <person name="Watanabe Y."/>
            <person name="Sugahara J."/>
            <person name="Preston C."/>
            <person name="de la Torre J."/>
            <person name="Richardson P.M."/>
            <person name="DeLong E.F."/>
        </authorList>
    </citation>
    <scope>NUCLEOTIDE SEQUENCE [LARGE SCALE GENOMIC DNA]</scope>
    <source>
        <strain evidence="2">A</strain>
    </source>
</reference>
<dbReference type="HOGENOM" id="CLU_2597535_0_0_2"/>
<dbReference type="Proteomes" id="UP000000758">
    <property type="component" value="Chromosome"/>
</dbReference>
<evidence type="ECO:0000313" key="1">
    <source>
        <dbReference type="EMBL" id="ABK77439.1"/>
    </source>
</evidence>
<name>A0RVS2_CENSY</name>